<protein>
    <submittedName>
        <fullName evidence="2">PHP domain-containing protein</fullName>
    </submittedName>
</protein>
<proteinExistence type="predicted"/>
<dbReference type="EMBL" id="SGBD01000003">
    <property type="protein sequence ID" value="RZD14286.1"/>
    <property type="molecule type" value="Genomic_DNA"/>
</dbReference>
<dbReference type="Proteomes" id="UP000320813">
    <property type="component" value="Unassembled WGS sequence"/>
</dbReference>
<evidence type="ECO:0000313" key="2">
    <source>
        <dbReference type="EMBL" id="RZD14286.1"/>
    </source>
</evidence>
<reference evidence="2 3" key="1">
    <citation type="submission" date="2019-01" db="EMBL/GenBank/DDBJ databases">
        <title>Insights into ecological role of a new deltaproteobacterial order Candidatus Sinidesulfobacterales (Sva0485) by metagenomics and metatranscriptomics.</title>
        <authorList>
            <person name="Tan S."/>
            <person name="Liu J."/>
            <person name="Fang Y."/>
            <person name="Hedlund B.P."/>
            <person name="Lian Z.H."/>
            <person name="Huang L.Y."/>
            <person name="Li J.T."/>
            <person name="Huang L.N."/>
            <person name="Li W.J."/>
            <person name="Jiang H.C."/>
            <person name="Dong H.L."/>
            <person name="Shu W.S."/>
        </authorList>
    </citation>
    <scope>NUCLEOTIDE SEQUENCE [LARGE SCALE GENOMIC DNA]</scope>
    <source>
        <strain evidence="2">AP3</strain>
    </source>
</reference>
<dbReference type="GO" id="GO:0035312">
    <property type="term" value="F:5'-3' DNA exonuclease activity"/>
    <property type="evidence" value="ECO:0007669"/>
    <property type="project" value="TreeGrafter"/>
</dbReference>
<gene>
    <name evidence="2" type="ORF">EVJ47_06355</name>
</gene>
<evidence type="ECO:0000313" key="3">
    <source>
        <dbReference type="Proteomes" id="UP000320813"/>
    </source>
</evidence>
<organism evidence="2 3">
    <name type="scientific">Candidatus Acidulodesulfobacterium ferriphilum</name>
    <dbReference type="NCBI Taxonomy" id="2597223"/>
    <lineage>
        <taxon>Bacteria</taxon>
        <taxon>Deltaproteobacteria</taxon>
        <taxon>Candidatus Acidulodesulfobacterales</taxon>
        <taxon>Candidatus Acidulodesulfobacterium</taxon>
    </lineage>
</organism>
<dbReference type="SUPFAM" id="SSF89550">
    <property type="entry name" value="PHP domain-like"/>
    <property type="match status" value="1"/>
</dbReference>
<dbReference type="AlphaFoldDB" id="A0A519BAP3"/>
<dbReference type="PANTHER" id="PTHR42924">
    <property type="entry name" value="EXONUCLEASE"/>
    <property type="match status" value="1"/>
</dbReference>
<name>A0A519BAP3_9DELT</name>
<feature type="domain" description="Polymerase/histidinol phosphatase N-terminal" evidence="1">
    <location>
        <begin position="14"/>
        <end position="81"/>
    </location>
</feature>
<dbReference type="InterPro" id="IPR052018">
    <property type="entry name" value="PHP_domain"/>
</dbReference>
<dbReference type="PANTHER" id="PTHR42924:SF3">
    <property type="entry name" value="POLYMERASE_HISTIDINOL PHOSPHATASE N-TERMINAL DOMAIN-CONTAINING PROTEIN"/>
    <property type="match status" value="1"/>
</dbReference>
<comment type="caution">
    <text evidence="2">The sequence shown here is derived from an EMBL/GenBank/DDBJ whole genome shotgun (WGS) entry which is preliminary data.</text>
</comment>
<evidence type="ECO:0000259" key="1">
    <source>
        <dbReference type="SMART" id="SM00481"/>
    </source>
</evidence>
<dbReference type="Gene3D" id="3.20.20.140">
    <property type="entry name" value="Metal-dependent hydrolases"/>
    <property type="match status" value="1"/>
</dbReference>
<dbReference type="InterPro" id="IPR003141">
    <property type="entry name" value="Pol/His_phosphatase_N"/>
</dbReference>
<dbReference type="CDD" id="cd07432">
    <property type="entry name" value="PHP_HisPPase"/>
    <property type="match status" value="1"/>
</dbReference>
<accession>A0A519BAP3</accession>
<dbReference type="GO" id="GO:0004534">
    <property type="term" value="F:5'-3' RNA exonuclease activity"/>
    <property type="evidence" value="ECO:0007669"/>
    <property type="project" value="TreeGrafter"/>
</dbReference>
<sequence>MNSLKINQALYSKADTHIHTSYSDGTSSPEDIVEAAAGKLRVIAITDHNRIKGALKAKEYALRNNFLEVDVIVGEEVSTKNGHVIGLFLEKKVIPGKTAMETIDEIHMQGGLAIAPHPFYFVSYAEKGHKPIRKMLMDLDFDAIEVINNSSTFSIVSNAVTSLVNVSIGLAQLGVSDAHTREFIGKGYTRFTGKSALDLKNQIKEKRVTAHFSHYSLPELKLNTLQTFKSLYLYLLNKREKA</sequence>
<dbReference type="Pfam" id="PF02811">
    <property type="entry name" value="PHP"/>
    <property type="match status" value="1"/>
</dbReference>
<dbReference type="Pfam" id="PF13263">
    <property type="entry name" value="PHP_C"/>
    <property type="match status" value="1"/>
</dbReference>
<dbReference type="InterPro" id="IPR004013">
    <property type="entry name" value="PHP_dom"/>
</dbReference>
<dbReference type="InterPro" id="IPR016195">
    <property type="entry name" value="Pol/histidinol_Pase-like"/>
</dbReference>
<dbReference type="SMART" id="SM00481">
    <property type="entry name" value="POLIIIAc"/>
    <property type="match status" value="1"/>
</dbReference>